<reference evidence="3" key="2">
    <citation type="journal article" date="2011" name="Microb. Ecol.">
        <title>Taxonomic and Functional Metagenomic Profiling of the Microbial Community in the Anoxic Sediment of a Sub-saline Shallow Lake (Laguna de Carrizo, Central Spain).</title>
        <authorList>
            <person name="Ferrer M."/>
            <person name="Guazzaroni M.E."/>
            <person name="Richter M."/>
            <person name="Garcia-Salamanca A."/>
            <person name="Yarza P."/>
            <person name="Suarez-Suarez A."/>
            <person name="Solano J."/>
            <person name="Alcaide M."/>
            <person name="van Dillewijn P."/>
            <person name="Molina-Henares M.A."/>
            <person name="Lopez-Cortes N."/>
            <person name="Al-Ramahi Y."/>
            <person name="Guerrero C."/>
            <person name="Acosta A."/>
            <person name="de Eugenio L.I."/>
            <person name="Martinez V."/>
            <person name="Marques S."/>
            <person name="Rojo F."/>
            <person name="Santero E."/>
            <person name="Genilloud O."/>
            <person name="Perez-Perez J."/>
            <person name="Rossello-Mora R."/>
            <person name="Ramos J.L."/>
        </authorList>
    </citation>
    <scope>NUCLEOTIDE SEQUENCE</scope>
</reference>
<reference evidence="3" key="1">
    <citation type="submission" date="2010-07" db="EMBL/GenBank/DDBJ databases">
        <authorList>
            <consortium name="CONSOLIDER consortium CSD2007-00005"/>
            <person name="Guazzaroni M.-E."/>
            <person name="Richter M."/>
            <person name="Garcia-Salamanca A."/>
            <person name="Yarza P."/>
            <person name="Ferrer M."/>
        </authorList>
    </citation>
    <scope>NUCLEOTIDE SEQUENCE</scope>
</reference>
<feature type="region of interest" description="Disordered" evidence="1">
    <location>
        <begin position="73"/>
        <end position="100"/>
    </location>
</feature>
<dbReference type="PROSITE" id="PS51857">
    <property type="entry name" value="CSD_2"/>
    <property type="match status" value="1"/>
</dbReference>
<proteinExistence type="predicted"/>
<evidence type="ECO:0000313" key="3">
    <source>
        <dbReference type="EMBL" id="EFK96236.1"/>
    </source>
</evidence>
<dbReference type="EMBL" id="ADZX01000536">
    <property type="protein sequence ID" value="EFK96236.1"/>
    <property type="molecule type" value="Genomic_DNA"/>
</dbReference>
<dbReference type="InterPro" id="IPR002059">
    <property type="entry name" value="CSP_DNA-bd"/>
</dbReference>
<sequence length="100" mass="11088">MFPFSGLQRTTRGFRPAFAIRREQGVGHAPDDRNRKILQRRQGLRLHHPDDGGKDIFVHISAVQASGLDGLADGQKVSFDTEPDKRGKGPKAINLSVERS</sequence>
<dbReference type="InterPro" id="IPR011129">
    <property type="entry name" value="CSD"/>
</dbReference>
<dbReference type="Pfam" id="PF00313">
    <property type="entry name" value="CSD"/>
    <property type="match status" value="1"/>
</dbReference>
<dbReference type="Gene3D" id="2.40.50.140">
    <property type="entry name" value="Nucleic acid-binding proteins"/>
    <property type="match status" value="1"/>
</dbReference>
<evidence type="ECO:0000256" key="1">
    <source>
        <dbReference type="SAM" id="MobiDB-lite"/>
    </source>
</evidence>
<comment type="caution">
    <text evidence="3">The sequence shown here is derived from an EMBL/GenBank/DDBJ whole genome shotgun (WGS) entry which is preliminary data.</text>
</comment>
<organism evidence="3">
    <name type="scientific">sediment metagenome</name>
    <dbReference type="NCBI Taxonomy" id="749907"/>
    <lineage>
        <taxon>unclassified sequences</taxon>
        <taxon>metagenomes</taxon>
        <taxon>ecological metagenomes</taxon>
    </lineage>
</organism>
<dbReference type="SUPFAM" id="SSF50249">
    <property type="entry name" value="Nucleic acid-binding proteins"/>
    <property type="match status" value="1"/>
</dbReference>
<evidence type="ECO:0000259" key="2">
    <source>
        <dbReference type="PROSITE" id="PS51857"/>
    </source>
</evidence>
<gene>
    <name evidence="3" type="primary">cspE</name>
    <name evidence="3" type="ORF">LDC_1741</name>
</gene>
<name>D9PJN0_9ZZZZ</name>
<dbReference type="GO" id="GO:0003676">
    <property type="term" value="F:nucleic acid binding"/>
    <property type="evidence" value="ECO:0007669"/>
    <property type="project" value="InterPro"/>
</dbReference>
<feature type="domain" description="CSD" evidence="2">
    <location>
        <begin position="22"/>
        <end position="97"/>
    </location>
</feature>
<protein>
    <submittedName>
        <fullName evidence="3">Cold shock protein</fullName>
    </submittedName>
</protein>
<dbReference type="InterPro" id="IPR012340">
    <property type="entry name" value="NA-bd_OB-fold"/>
</dbReference>
<dbReference type="SMART" id="SM00357">
    <property type="entry name" value="CSP"/>
    <property type="match status" value="1"/>
</dbReference>
<dbReference type="AlphaFoldDB" id="D9PJN0"/>
<accession>D9PJN0</accession>